<organism evidence="1 2">
    <name type="scientific">Pendulispora albinea</name>
    <dbReference type="NCBI Taxonomy" id="2741071"/>
    <lineage>
        <taxon>Bacteria</taxon>
        <taxon>Pseudomonadati</taxon>
        <taxon>Myxococcota</taxon>
        <taxon>Myxococcia</taxon>
        <taxon>Myxococcales</taxon>
        <taxon>Sorangiineae</taxon>
        <taxon>Pendulisporaceae</taxon>
        <taxon>Pendulispora</taxon>
    </lineage>
</organism>
<accession>A0ABZ2LLF8</accession>
<reference evidence="1 2" key="1">
    <citation type="submission" date="2021-12" db="EMBL/GenBank/DDBJ databases">
        <title>Discovery of the Pendulisporaceae a myxobacterial family with distinct sporulation behavior and unique specialized metabolism.</title>
        <authorList>
            <person name="Garcia R."/>
            <person name="Popoff A."/>
            <person name="Bader C.D."/>
            <person name="Loehr J."/>
            <person name="Walesch S."/>
            <person name="Walt C."/>
            <person name="Boldt J."/>
            <person name="Bunk B."/>
            <person name="Haeckl F.J.F.P.J."/>
            <person name="Gunesch A.P."/>
            <person name="Birkelbach J."/>
            <person name="Nuebel U."/>
            <person name="Pietschmann T."/>
            <person name="Bach T."/>
            <person name="Mueller R."/>
        </authorList>
    </citation>
    <scope>NUCLEOTIDE SEQUENCE [LARGE SCALE GENOMIC DNA]</scope>
    <source>
        <strain evidence="1 2">MSr11954</strain>
    </source>
</reference>
<evidence type="ECO:0000313" key="2">
    <source>
        <dbReference type="Proteomes" id="UP001370348"/>
    </source>
</evidence>
<dbReference type="EMBL" id="CP089984">
    <property type="protein sequence ID" value="WXB11570.1"/>
    <property type="molecule type" value="Genomic_DNA"/>
</dbReference>
<proteinExistence type="predicted"/>
<sequence>MGTFVRDPAHWLYKFSPDQWISAALHEIRAAEAAFKAHNARAGLAGAKRAAGMALNAALIVVPNPAWGRSYIDHLSALSRERDVPEAVRAACQVLLENPSRGAPGGQVITLRTARSDERALEAARDVMAHAYAVVKRHAADHDDDKHE</sequence>
<protein>
    <submittedName>
        <fullName evidence="1">Uncharacterized protein</fullName>
    </submittedName>
</protein>
<keyword evidence="2" id="KW-1185">Reference proteome</keyword>
<dbReference type="RefSeq" id="WP_394821191.1">
    <property type="nucleotide sequence ID" value="NZ_CP089984.1"/>
</dbReference>
<evidence type="ECO:0000313" key="1">
    <source>
        <dbReference type="EMBL" id="WXB11570.1"/>
    </source>
</evidence>
<dbReference type="Proteomes" id="UP001370348">
    <property type="component" value="Chromosome"/>
</dbReference>
<name>A0ABZ2LLF8_9BACT</name>
<gene>
    <name evidence="1" type="ORF">LZC94_27375</name>
</gene>